<proteinExistence type="inferred from homology"/>
<keyword evidence="1 2" id="KW-0378">Hydrolase</keyword>
<gene>
    <name evidence="4" type="ORF">U27_01120</name>
</gene>
<dbReference type="HOGENOM" id="CLU_081251_3_4_0"/>
<feature type="active site" description="Proton donor" evidence="2">
    <location>
        <position position="43"/>
    </location>
</feature>
<dbReference type="InterPro" id="IPR004175">
    <property type="entry name" value="RNA_CPDase"/>
</dbReference>
<name>A0A081C9G6_VECG1</name>
<dbReference type="Gene3D" id="3.90.1140.10">
    <property type="entry name" value="Cyclic phosphodiesterase"/>
    <property type="match status" value="1"/>
</dbReference>
<dbReference type="GO" id="GO:0016874">
    <property type="term" value="F:ligase activity"/>
    <property type="evidence" value="ECO:0007669"/>
    <property type="project" value="UniProtKB-KW"/>
</dbReference>
<dbReference type="AlphaFoldDB" id="A0A081C9G6"/>
<dbReference type="NCBIfam" id="TIGR02258">
    <property type="entry name" value="2_5_ligase"/>
    <property type="match status" value="1"/>
</dbReference>
<dbReference type="PANTHER" id="PTHR35561:SF1">
    <property type="entry name" value="RNA 2',3'-CYCLIC PHOSPHODIESTERASE"/>
    <property type="match status" value="1"/>
</dbReference>
<dbReference type="GO" id="GO:0004113">
    <property type="term" value="F:2',3'-cyclic-nucleotide 3'-phosphodiesterase activity"/>
    <property type="evidence" value="ECO:0007669"/>
    <property type="project" value="InterPro"/>
</dbReference>
<accession>A0A081C9G6</accession>
<dbReference type="HAMAP" id="MF_01940">
    <property type="entry name" value="RNA_CPDase"/>
    <property type="match status" value="1"/>
</dbReference>
<dbReference type="EMBL" id="DF820477">
    <property type="protein sequence ID" value="GAK61221.1"/>
    <property type="molecule type" value="Genomic_DNA"/>
</dbReference>
<dbReference type="GO" id="GO:0008664">
    <property type="term" value="F:RNA 2',3'-cyclic 3'-phosphodiesterase activity"/>
    <property type="evidence" value="ECO:0007669"/>
    <property type="project" value="UniProtKB-EC"/>
</dbReference>
<evidence type="ECO:0000256" key="1">
    <source>
        <dbReference type="ARBA" id="ARBA00022801"/>
    </source>
</evidence>
<dbReference type="EC" id="3.1.4.58" evidence="2"/>
<organism evidence="4">
    <name type="scientific">Vecturithrix granuli</name>
    <dbReference type="NCBI Taxonomy" id="1499967"/>
    <lineage>
        <taxon>Bacteria</taxon>
        <taxon>Candidatus Moduliflexota</taxon>
        <taxon>Candidatus Vecturitrichia</taxon>
        <taxon>Candidatus Vecturitrichales</taxon>
        <taxon>Candidatus Vecturitrichaceae</taxon>
        <taxon>Candidatus Vecturithrix</taxon>
    </lineage>
</organism>
<keyword evidence="4" id="KW-0436">Ligase</keyword>
<evidence type="ECO:0000256" key="2">
    <source>
        <dbReference type="HAMAP-Rule" id="MF_01940"/>
    </source>
</evidence>
<evidence type="ECO:0000313" key="4">
    <source>
        <dbReference type="EMBL" id="GAK61221.1"/>
    </source>
</evidence>
<feature type="short sequence motif" description="HXTX 2" evidence="2">
    <location>
        <begin position="131"/>
        <end position="134"/>
    </location>
</feature>
<dbReference type="InterPro" id="IPR014051">
    <property type="entry name" value="Phosphoesterase_HXTX"/>
</dbReference>
<feature type="domain" description="Phosphoesterase HXTX" evidence="3">
    <location>
        <begin position="96"/>
        <end position="176"/>
    </location>
</feature>
<sequence>MDTIRSFIAIKIPDTIQEKLAGIQEKLKQADAHISWVNSENIHLTLKFLGNIQEKQVADIIAAIKESVQNIAPFQLQIGYAGAFPNIRFPRVIWVGVTDDEQNSLKTLQEDLESRLTRLGFESEQGRFQPHLTLGRVRSQKNRSNLLRAIESMTNVWVGEIPVKAIYLVQSELKPTGSEYTDLAEVKILSVK</sequence>
<dbReference type="eggNOG" id="COG1514">
    <property type="taxonomic scope" value="Bacteria"/>
</dbReference>
<evidence type="ECO:0000259" key="3">
    <source>
        <dbReference type="Pfam" id="PF02834"/>
    </source>
</evidence>
<comment type="similarity">
    <text evidence="2">Belongs to the 2H phosphoesterase superfamily. ThpR family.</text>
</comment>
<protein>
    <recommendedName>
        <fullName evidence="2">RNA 2',3'-cyclic phosphodiesterase</fullName>
        <shortName evidence="2">RNA 2',3'-CPDase</shortName>
        <ecNumber evidence="2">3.1.4.58</ecNumber>
    </recommendedName>
</protein>
<reference evidence="4" key="1">
    <citation type="journal article" date="2015" name="PeerJ">
        <title>First genomic representation of candidate bacterial phylum KSB3 points to enhanced environmental sensing as a trigger of wastewater bulking.</title>
        <authorList>
            <person name="Sekiguchi Y."/>
            <person name="Ohashi A."/>
            <person name="Parks D.H."/>
            <person name="Yamauchi T."/>
            <person name="Tyson G.W."/>
            <person name="Hugenholtz P."/>
        </authorList>
    </citation>
    <scope>NUCLEOTIDE SEQUENCE [LARGE SCALE GENOMIC DNA]</scope>
</reference>
<comment type="catalytic activity">
    <reaction evidence="2">
        <text>a 3'-end 2',3'-cyclophospho-ribonucleotide-RNA + H2O = a 3'-end 2'-phospho-ribonucleotide-RNA + H(+)</text>
        <dbReference type="Rhea" id="RHEA:11828"/>
        <dbReference type="Rhea" id="RHEA-COMP:10464"/>
        <dbReference type="Rhea" id="RHEA-COMP:17353"/>
        <dbReference type="ChEBI" id="CHEBI:15377"/>
        <dbReference type="ChEBI" id="CHEBI:15378"/>
        <dbReference type="ChEBI" id="CHEBI:83064"/>
        <dbReference type="ChEBI" id="CHEBI:173113"/>
        <dbReference type="EC" id="3.1.4.58"/>
    </reaction>
</comment>
<dbReference type="STRING" id="1499967.U27_01120"/>
<dbReference type="InterPro" id="IPR009097">
    <property type="entry name" value="Cyclic_Pdiesterase"/>
</dbReference>
<dbReference type="Pfam" id="PF02834">
    <property type="entry name" value="LigT_PEase"/>
    <property type="match status" value="2"/>
</dbReference>
<feature type="short sequence motif" description="HXTX 1" evidence="2">
    <location>
        <begin position="43"/>
        <end position="46"/>
    </location>
</feature>
<dbReference type="PANTHER" id="PTHR35561">
    <property type="entry name" value="RNA 2',3'-CYCLIC PHOSPHODIESTERASE"/>
    <property type="match status" value="1"/>
</dbReference>
<dbReference type="SUPFAM" id="SSF55144">
    <property type="entry name" value="LigT-like"/>
    <property type="match status" value="1"/>
</dbReference>
<dbReference type="Proteomes" id="UP000030661">
    <property type="component" value="Unassembled WGS sequence"/>
</dbReference>
<feature type="active site" description="Proton acceptor" evidence="2">
    <location>
        <position position="131"/>
    </location>
</feature>
<feature type="domain" description="Phosphoesterase HXTX" evidence="3">
    <location>
        <begin position="10"/>
        <end position="94"/>
    </location>
</feature>
<evidence type="ECO:0000313" key="5">
    <source>
        <dbReference type="Proteomes" id="UP000030661"/>
    </source>
</evidence>
<keyword evidence="5" id="KW-1185">Reference proteome</keyword>
<comment type="function">
    <text evidence="2">Hydrolyzes RNA 2',3'-cyclic phosphodiester to an RNA 2'-phosphomonoester.</text>
</comment>